<dbReference type="PROSITE" id="PS51186">
    <property type="entry name" value="GNAT"/>
    <property type="match status" value="1"/>
</dbReference>
<evidence type="ECO:0000256" key="1">
    <source>
        <dbReference type="ARBA" id="ARBA00022491"/>
    </source>
</evidence>
<evidence type="ECO:0000256" key="3">
    <source>
        <dbReference type="ARBA" id="ARBA00022679"/>
    </source>
</evidence>
<dbReference type="RefSeq" id="WP_158049870.1">
    <property type="nucleotide sequence ID" value="NZ_WAJR01000017.1"/>
</dbReference>
<keyword evidence="3 7" id="KW-0808">Transferase</keyword>
<dbReference type="InterPro" id="IPR000182">
    <property type="entry name" value="GNAT_dom"/>
</dbReference>
<keyword evidence="1" id="KW-0678">Repressor</keyword>
<proteinExistence type="predicted"/>
<dbReference type="EMBL" id="WAJR01000017">
    <property type="protein sequence ID" value="KAB1640153.1"/>
    <property type="molecule type" value="Genomic_DNA"/>
</dbReference>
<feature type="domain" description="N-acetyltransferase" evidence="6">
    <location>
        <begin position="9"/>
        <end position="159"/>
    </location>
</feature>
<protein>
    <submittedName>
        <fullName evidence="7">GNAT family N-acetyltransferase</fullName>
    </submittedName>
</protein>
<dbReference type="GO" id="GO:0016747">
    <property type="term" value="F:acyltransferase activity, transferring groups other than amino-acyl groups"/>
    <property type="evidence" value="ECO:0007669"/>
    <property type="project" value="InterPro"/>
</dbReference>
<dbReference type="Pfam" id="PF13508">
    <property type="entry name" value="Acetyltransf_7"/>
    <property type="match status" value="1"/>
</dbReference>
<evidence type="ECO:0000256" key="5">
    <source>
        <dbReference type="ARBA" id="ARBA00049880"/>
    </source>
</evidence>
<reference evidence="7 8" key="1">
    <citation type="submission" date="2019-09" db="EMBL/GenBank/DDBJ databases">
        <title>Whole genome shotgun sequencing (WGS) of Ellagibacter isourolithinifaciens DSM 104140(T) and Adlercreutzia muris DSM 29508(T).</title>
        <authorList>
            <person name="Stoll D.A."/>
            <person name="Danylec N."/>
            <person name="Huch M."/>
        </authorList>
    </citation>
    <scope>NUCLEOTIDE SEQUENCE [LARGE SCALE GENOMIC DNA]</scope>
    <source>
        <strain evidence="7 8">DSM 104140</strain>
    </source>
</reference>
<evidence type="ECO:0000313" key="8">
    <source>
        <dbReference type="Proteomes" id="UP000468668"/>
    </source>
</evidence>
<dbReference type="Gene3D" id="3.40.630.30">
    <property type="match status" value="1"/>
</dbReference>
<dbReference type="SUPFAM" id="SSF55729">
    <property type="entry name" value="Acyl-CoA N-acyltransferases (Nat)"/>
    <property type="match status" value="1"/>
</dbReference>
<dbReference type="PANTHER" id="PTHR36449:SF1">
    <property type="entry name" value="ACETYLTRANSFERASE"/>
    <property type="match status" value="1"/>
</dbReference>
<dbReference type="Proteomes" id="UP000468668">
    <property type="component" value="Unassembled WGS sequence"/>
</dbReference>
<keyword evidence="4" id="KW-0012">Acyltransferase</keyword>
<evidence type="ECO:0000256" key="4">
    <source>
        <dbReference type="ARBA" id="ARBA00023315"/>
    </source>
</evidence>
<evidence type="ECO:0000256" key="2">
    <source>
        <dbReference type="ARBA" id="ARBA00022649"/>
    </source>
</evidence>
<accession>A0A6N6NLR9</accession>
<evidence type="ECO:0000259" key="6">
    <source>
        <dbReference type="PROSITE" id="PS51186"/>
    </source>
</evidence>
<comment type="caution">
    <text evidence="7">The sequence shown here is derived from an EMBL/GenBank/DDBJ whole genome shotgun (WGS) entry which is preliminary data.</text>
</comment>
<gene>
    <name evidence="7" type="ORF">F8C90_07305</name>
</gene>
<name>A0A6N6NLR9_9ACTN</name>
<comment type="catalytic activity">
    <reaction evidence="5">
        <text>glycyl-tRNA(Gly) + acetyl-CoA = N-acetylglycyl-tRNA(Gly) + CoA + H(+)</text>
        <dbReference type="Rhea" id="RHEA:81867"/>
        <dbReference type="Rhea" id="RHEA-COMP:9683"/>
        <dbReference type="Rhea" id="RHEA-COMP:19766"/>
        <dbReference type="ChEBI" id="CHEBI:15378"/>
        <dbReference type="ChEBI" id="CHEBI:57287"/>
        <dbReference type="ChEBI" id="CHEBI:57288"/>
        <dbReference type="ChEBI" id="CHEBI:78522"/>
        <dbReference type="ChEBI" id="CHEBI:232036"/>
    </reaction>
</comment>
<dbReference type="OrthoDB" id="9799147at2"/>
<evidence type="ECO:0000313" key="7">
    <source>
        <dbReference type="EMBL" id="KAB1640153.1"/>
    </source>
</evidence>
<dbReference type="PANTHER" id="PTHR36449">
    <property type="entry name" value="ACETYLTRANSFERASE-RELATED"/>
    <property type="match status" value="1"/>
</dbReference>
<dbReference type="GeneID" id="98658213"/>
<keyword evidence="2" id="KW-1277">Toxin-antitoxin system</keyword>
<organism evidence="7 8">
    <name type="scientific">Ellagibacter isourolithinifaciens</name>
    <dbReference type="NCBI Taxonomy" id="2137581"/>
    <lineage>
        <taxon>Bacteria</taxon>
        <taxon>Bacillati</taxon>
        <taxon>Actinomycetota</taxon>
        <taxon>Coriobacteriia</taxon>
        <taxon>Eggerthellales</taxon>
        <taxon>Eggerthellaceae</taxon>
        <taxon>Ellagibacter</taxon>
    </lineage>
</organism>
<keyword evidence="8" id="KW-1185">Reference proteome</keyword>
<dbReference type="AlphaFoldDB" id="A0A6N6NLR9"/>
<dbReference type="InterPro" id="IPR016181">
    <property type="entry name" value="Acyl_CoA_acyltransferase"/>
</dbReference>
<sequence>MGLTFAKPDRLAPGERMDGFRCGDPIVDVWAATYASRARERGTAIVHVTRCGDDIVGFYSLSTHSVAREEVSGGWFRRNAPSQVPAILLGMLGVDERYQGMGLGVQLLRDAILNSLKVSELAGARALVVDPTGEAVSAFYRRFGFSDLPGATRMVLRLI</sequence>